<protein>
    <recommendedName>
        <fullName evidence="4">WSC domain-containing protein</fullName>
    </recommendedName>
</protein>
<dbReference type="PANTHER" id="PTHR45964:SF5">
    <property type="entry name" value="WSCD FAMILY MEMBER CG9164"/>
    <property type="match status" value="1"/>
</dbReference>
<gene>
    <name evidence="5" type="ORF">HMPREF1624_03866</name>
</gene>
<dbReference type="InterPro" id="IPR051589">
    <property type="entry name" value="Sialate-O-sulfotransferase"/>
</dbReference>
<keyword evidence="6" id="KW-1185">Reference proteome</keyword>
<dbReference type="EMBL" id="KI440844">
    <property type="protein sequence ID" value="ERT00493.1"/>
    <property type="molecule type" value="Genomic_DNA"/>
</dbReference>
<organism evidence="5 6">
    <name type="scientific">Sporothrix schenckii (strain ATCC 58251 / de Perez 2211183)</name>
    <name type="common">Rose-picker's disease fungus</name>
    <dbReference type="NCBI Taxonomy" id="1391915"/>
    <lineage>
        <taxon>Eukaryota</taxon>
        <taxon>Fungi</taxon>
        <taxon>Dikarya</taxon>
        <taxon>Ascomycota</taxon>
        <taxon>Pezizomycotina</taxon>
        <taxon>Sordariomycetes</taxon>
        <taxon>Sordariomycetidae</taxon>
        <taxon>Ophiostomatales</taxon>
        <taxon>Ophiostomataceae</taxon>
        <taxon>Sporothrix</taxon>
    </lineage>
</organism>
<feature type="region of interest" description="Disordered" evidence="2">
    <location>
        <begin position="1140"/>
        <end position="1167"/>
    </location>
</feature>
<accession>U7PY33</accession>
<evidence type="ECO:0000313" key="5">
    <source>
        <dbReference type="EMBL" id="ERT00493.1"/>
    </source>
</evidence>
<evidence type="ECO:0000313" key="6">
    <source>
        <dbReference type="Proteomes" id="UP000018087"/>
    </source>
</evidence>
<dbReference type="SUPFAM" id="SSF50998">
    <property type="entry name" value="Quinoprotein alcohol dehydrogenase-like"/>
    <property type="match status" value="1"/>
</dbReference>
<dbReference type="PROSITE" id="PS51212">
    <property type="entry name" value="WSC"/>
    <property type="match status" value="6"/>
</dbReference>
<dbReference type="InterPro" id="IPR002889">
    <property type="entry name" value="WSC_carb-bd"/>
</dbReference>
<feature type="domain" description="WSC" evidence="4">
    <location>
        <begin position="1175"/>
        <end position="1267"/>
    </location>
</feature>
<dbReference type="InterPro" id="IPR011047">
    <property type="entry name" value="Quinoprotein_ADH-like_sf"/>
</dbReference>
<keyword evidence="3" id="KW-0732">Signal</keyword>
<feature type="domain" description="WSC" evidence="4">
    <location>
        <begin position="1423"/>
        <end position="1519"/>
    </location>
</feature>
<dbReference type="eggNOG" id="KOG4157">
    <property type="taxonomic scope" value="Eukaryota"/>
</dbReference>
<dbReference type="Pfam" id="PF01822">
    <property type="entry name" value="WSC"/>
    <property type="match status" value="6"/>
</dbReference>
<evidence type="ECO:0000256" key="1">
    <source>
        <dbReference type="ARBA" id="ARBA00022737"/>
    </source>
</evidence>
<feature type="compositionally biased region" description="Low complexity" evidence="2">
    <location>
        <begin position="1527"/>
        <end position="1550"/>
    </location>
</feature>
<evidence type="ECO:0000256" key="2">
    <source>
        <dbReference type="SAM" id="MobiDB-lite"/>
    </source>
</evidence>
<feature type="region of interest" description="Disordered" evidence="2">
    <location>
        <begin position="1588"/>
        <end position="1650"/>
    </location>
</feature>
<feature type="chain" id="PRO_5004685779" description="WSC domain-containing protein" evidence="3">
    <location>
        <begin position="21"/>
        <end position="1762"/>
    </location>
</feature>
<feature type="domain" description="WSC" evidence="4">
    <location>
        <begin position="920"/>
        <end position="1015"/>
    </location>
</feature>
<keyword evidence="1" id="KW-0677">Repeat</keyword>
<feature type="domain" description="WSC" evidence="4">
    <location>
        <begin position="1042"/>
        <end position="1134"/>
    </location>
</feature>
<evidence type="ECO:0000259" key="4">
    <source>
        <dbReference type="PROSITE" id="PS51212"/>
    </source>
</evidence>
<dbReference type="STRING" id="1391915.U7PY33"/>
<name>U7PY33_SPOS1</name>
<feature type="domain" description="WSC" evidence="4">
    <location>
        <begin position="1315"/>
        <end position="1406"/>
    </location>
</feature>
<feature type="region of interest" description="Disordered" evidence="2">
    <location>
        <begin position="1527"/>
        <end position="1562"/>
    </location>
</feature>
<dbReference type="SMART" id="SM00321">
    <property type="entry name" value="WSC"/>
    <property type="match status" value="6"/>
</dbReference>
<dbReference type="Gene3D" id="2.60.40.10">
    <property type="entry name" value="Immunoglobulins"/>
    <property type="match status" value="2"/>
</dbReference>
<reference evidence="6" key="1">
    <citation type="journal article" date="2014" name="Genome Announc.">
        <title>Genome sequence of the pathogenic fungus Sporothrix schenckii (ATCC 58251).</title>
        <authorList>
            <person name="Cuomo C.A."/>
            <person name="Rodriguez-Del Valle N."/>
            <person name="Perez-Sanchez L."/>
            <person name="Abouelleil A."/>
            <person name="Goldberg J."/>
            <person name="Young S."/>
            <person name="Zeng Q."/>
            <person name="Birren B.W."/>
        </authorList>
    </citation>
    <scope>NUCLEOTIDE SEQUENCE [LARGE SCALE GENOMIC DNA]</scope>
    <source>
        <strain evidence="6">ATCC 58251 / de Perez 2211183</strain>
    </source>
</reference>
<dbReference type="HOGENOM" id="CLU_000702_0_0_1"/>
<dbReference type="InterPro" id="IPR013783">
    <property type="entry name" value="Ig-like_fold"/>
</dbReference>
<dbReference type="AlphaFoldDB" id="U7PY33"/>
<proteinExistence type="predicted"/>
<evidence type="ECO:0000256" key="3">
    <source>
        <dbReference type="SAM" id="SignalP"/>
    </source>
</evidence>
<feature type="domain" description="WSC" evidence="4">
    <location>
        <begin position="1666"/>
        <end position="1759"/>
    </location>
</feature>
<dbReference type="Proteomes" id="UP000018087">
    <property type="component" value="Unassembled WGS sequence"/>
</dbReference>
<dbReference type="PANTHER" id="PTHR45964">
    <property type="entry name" value="WSCD FAMILY MEMBER CG9164"/>
    <property type="match status" value="1"/>
</dbReference>
<dbReference type="OrthoDB" id="5985073at2759"/>
<feature type="signal peptide" evidence="3">
    <location>
        <begin position="1"/>
        <end position="20"/>
    </location>
</feature>
<sequence>MTAVAILAATLSILVPLTSGLGSTDTITWGGDNSRTGYQTSHNMDPAIVGSNDFAQIFKTALPGQYNGASEQIFSQPLVYTPSGNNSQYVYFATTQNNVYKLDATTGKILLSRNLAIPFLTADLDGCVDINPLIGITSTGVIDPDTDTVYYMAKTYADQNGGTGAQGKSNGRYYLHALNVNDLTERPNFPVDLEGIVARNNPIRSFNGGIHHQRPALLHSGQYIYTGFASHCVQYNFTGWLMGFDKTTGTVVERYATEGDGVPNTTPGGGIWMSGGGLASDDQGSLFFGTGNGFASQLSTIPVAGRNPPTSLEEAAVHMTLNDDGSVTLVDFFMPQEKQALDGADKDLGTSPLELLPSTFSCGAITHIGVITGKSGKTYFLNLDDLGGYRTGTNNGDRVIQVYQNENSVYAGAGVYPLDGGGGYIYINVIKYPTHVFQFSCVNGVPLFIKVADSPESNAYTLGVSHGTVTSLNGEEGTGLLWTTDVQGNNLRIYNAIPQNGYLTEIRNFSVPGTTKFTRAVFGDGRMYMGTTQGYVYGFGAPTTPPLNCTTPVNFGTLDLAHAAATAQVTCTAVIATTVKSLTLDGPDFTITSTTTFPATLAKGSTFTFTASFKPTTVGLLTGTVSIATKNGVTGYASTASILLQGTGLSTGALFSVSPPILTFTNVVIGATPGGVQEPVIFRNLGNSTLSITDILFSETNATGPWVTGSTTGNGTQIRDFTFSGLPSTIAANGGQNIEVTFDPTAGGNFTLFVQVVTNGGNQTFEIDANAGPGATCLLEFQTADGLGWVTYEKNVNFTFGNVTENTSRSLLLRVTNNGTADAVPLSLTVSKPPFGVAGIIGAANQIDLAEGTILKAGESATASLYCAVPKEQWNTDTYYGTANWTMNTNDPTWDKQYIQFACEAVAEQAPPLQADGQGVYRYVGCFKENNPGRQLQKQLYSSSNNTAAMCIAACAAGSYTYCGTQYNSECWAGNTIPVLQVSENDCNYPCSGGLDQICGGNGVGTDAGGAYISLYAVGGASNSSDPTPPPGGPVVNLGDHGYVSVGCYHEPSAGRALTNQLSISNQTVDTCLAAAAVGGYTYAGLEYGGECWVGNALNTGASEVDLTTCSMTCNNNGSEYCGGSLLLNVYTLNGTAVLPSSSSSSSTTGTGSTSSTMPSSTPTGGPVVNPGVDGYQYIGCWHEPSTGRAFGKQLTVAKETVDTCLALAVSGGYIFAGLEYGGECWVGNAVNPAALQVAGTACTMACNDNKTELCGGSLLLNVYQRNTSTAVTSATSASLSAIITSSLSAAVSSASILASSTTTASHAAKPTVGDWVYQGCYTEGSAGRALAALSQTNNDMSYEECASYCVDYAYFGVEYGDQCYCGNFLAPGSVPAAETDCSTYCAGDAAELCGAGNRLNVYLQSGARTGPPAPKPRLAATDFVYQGCYTEATAGRALGSASISAANMTYEACAAHCLSGTATRYTVFGVEYGTQCYCGDTLAAGSVQTNESACTMACGGDAFELCGGPSLLNVYSYSPAAVSSSSSSSSSSSTPGSSSSPSSSSVVAPTAPPVPVSPTLTSSAAASSTLASTTLTSVLSPASQFSSSSAGSQSVPSNTMPSSSSSSSVSTSSVAKPFASPSSSVVVSTSSSLSDGATPPSSTLSLSSSSSSAISTPIIATGNVNFTVLHCYPEPSSGHLLSDLVVQNRTTMSVELCLATCWDHQYAGLENGDQCWCGDTFNPRNSSAVNETLCNVACPGNTTEYCGAKKTMLVYNLTRID</sequence>